<evidence type="ECO:0000259" key="4">
    <source>
        <dbReference type="Pfam" id="PF25917"/>
    </source>
</evidence>
<feature type="domain" description="Multidrug resistance protein MdtA-like barrel-sandwich hybrid" evidence="4">
    <location>
        <begin position="47"/>
        <end position="229"/>
    </location>
</feature>
<keyword evidence="7" id="KW-1185">Reference proteome</keyword>
<dbReference type="EMBL" id="PVTK01000003">
    <property type="protein sequence ID" value="PRY65357.1"/>
    <property type="molecule type" value="Genomic_DNA"/>
</dbReference>
<dbReference type="Pfam" id="PF25876">
    <property type="entry name" value="HH_MFP_RND"/>
    <property type="match status" value="1"/>
</dbReference>
<dbReference type="InterPro" id="IPR058624">
    <property type="entry name" value="MdtA-like_HH"/>
</dbReference>
<dbReference type="OrthoDB" id="8958519at2"/>
<accession>A0A2T0V5H1</accession>
<dbReference type="AlphaFoldDB" id="A0A2T0V5H1"/>
<keyword evidence="2" id="KW-0175">Coiled coil</keyword>
<evidence type="ECO:0000256" key="1">
    <source>
        <dbReference type="ARBA" id="ARBA00009477"/>
    </source>
</evidence>
<dbReference type="Proteomes" id="UP000237647">
    <property type="component" value="Unassembled WGS sequence"/>
</dbReference>
<protein>
    <submittedName>
        <fullName evidence="6">Multidrug resistance efflux pump</fullName>
    </submittedName>
</protein>
<feature type="domain" description="p-hydroxybenzoic acid efflux pump subunit AaeA-like beta-barrel" evidence="5">
    <location>
        <begin position="235"/>
        <end position="326"/>
    </location>
</feature>
<reference evidence="6 7" key="1">
    <citation type="submission" date="2018-03" db="EMBL/GenBank/DDBJ databases">
        <title>Genomic Encyclopedia of Type Strains, Phase III (KMG-III): the genomes of soil and plant-associated and newly described type strains.</title>
        <authorList>
            <person name="Whitman W."/>
        </authorList>
    </citation>
    <scope>NUCLEOTIDE SEQUENCE [LARGE SCALE GENOMIC DNA]</scope>
    <source>
        <strain evidence="6 7">CGMCC 1.12152</strain>
    </source>
</reference>
<evidence type="ECO:0000313" key="6">
    <source>
        <dbReference type="EMBL" id="PRY65357.1"/>
    </source>
</evidence>
<feature type="coiled-coil region" evidence="2">
    <location>
        <begin position="77"/>
        <end position="118"/>
    </location>
</feature>
<dbReference type="InterPro" id="IPR058634">
    <property type="entry name" value="AaeA-lik-b-barrel"/>
</dbReference>
<dbReference type="Pfam" id="PF25963">
    <property type="entry name" value="Beta-barrel_AAEA"/>
    <property type="match status" value="1"/>
</dbReference>
<evidence type="ECO:0000256" key="2">
    <source>
        <dbReference type="SAM" id="Coils"/>
    </source>
</evidence>
<feature type="domain" description="Multidrug resistance protein MdtA-like alpha-helical hairpin" evidence="3">
    <location>
        <begin position="105"/>
        <end position="171"/>
    </location>
</feature>
<dbReference type="SUPFAM" id="SSF111369">
    <property type="entry name" value="HlyD-like secretion proteins"/>
    <property type="match status" value="3"/>
</dbReference>
<organism evidence="6 7">
    <name type="scientific">Vreelandella songnenensis</name>
    <dbReference type="NCBI Taxonomy" id="1176243"/>
    <lineage>
        <taxon>Bacteria</taxon>
        <taxon>Pseudomonadati</taxon>
        <taxon>Pseudomonadota</taxon>
        <taxon>Gammaproteobacteria</taxon>
        <taxon>Oceanospirillales</taxon>
        <taxon>Halomonadaceae</taxon>
        <taxon>Vreelandella</taxon>
    </lineage>
</organism>
<comment type="similarity">
    <text evidence="1">Belongs to the membrane fusion protein (MFP) (TC 8.A.1) family.</text>
</comment>
<dbReference type="RefSeq" id="WP_106374525.1">
    <property type="nucleotide sequence ID" value="NZ_PVTK01000003.1"/>
</dbReference>
<dbReference type="InterPro" id="IPR050739">
    <property type="entry name" value="MFP"/>
</dbReference>
<dbReference type="PANTHER" id="PTHR30386">
    <property type="entry name" value="MEMBRANE FUSION SUBUNIT OF EMRAB-TOLC MULTIDRUG EFFLUX PUMP"/>
    <property type="match status" value="1"/>
</dbReference>
<name>A0A2T0V5H1_9GAMM</name>
<dbReference type="Gene3D" id="2.40.50.100">
    <property type="match status" value="1"/>
</dbReference>
<sequence>MSPDQRFARWVKVALAAFALLFVYFLIADSFMPMTPEARVMRPVTRIAPELSAPVSEVVVRDHQQVAKGDVLFRLDAEPFEIALEQARLEREQAQRENTRLEAELAAARAVLASAQATAEERAGERRRGEALIGRQSISRQQYDQQVAAEHTAQAEVASARAKIESLEVQLGEEGDTNLRLRQADIALDKARLDVARTEVRAVEAGQVTNLQLQPGDYVQAGQPVIALVSQRVDIIADFREKSLRHVQPGDEAAVVFDAWPGHIFEGRVSAFDAGVREGQLAADGQLADIPTSDRWVRDAQRLRIHIALAEPLLAAPPSGARATVQLLPGEHLLAHPFAWLQTHLISWLHYVY</sequence>
<dbReference type="Gene3D" id="1.10.287.470">
    <property type="entry name" value="Helix hairpin bin"/>
    <property type="match status" value="2"/>
</dbReference>
<gene>
    <name evidence="6" type="ORF">B0H98_103300</name>
</gene>
<dbReference type="Gene3D" id="2.40.30.170">
    <property type="match status" value="1"/>
</dbReference>
<comment type="caution">
    <text evidence="6">The sequence shown here is derived from an EMBL/GenBank/DDBJ whole genome shotgun (WGS) entry which is preliminary data.</text>
</comment>
<evidence type="ECO:0000259" key="5">
    <source>
        <dbReference type="Pfam" id="PF25963"/>
    </source>
</evidence>
<evidence type="ECO:0000259" key="3">
    <source>
        <dbReference type="Pfam" id="PF25876"/>
    </source>
</evidence>
<dbReference type="Pfam" id="PF25917">
    <property type="entry name" value="BSH_RND"/>
    <property type="match status" value="1"/>
</dbReference>
<dbReference type="InterPro" id="IPR058625">
    <property type="entry name" value="MdtA-like_BSH"/>
</dbReference>
<proteinExistence type="inferred from homology"/>
<evidence type="ECO:0000313" key="7">
    <source>
        <dbReference type="Proteomes" id="UP000237647"/>
    </source>
</evidence>